<evidence type="ECO:0000256" key="2">
    <source>
        <dbReference type="ARBA" id="ARBA00022723"/>
    </source>
</evidence>
<dbReference type="GO" id="GO:0042597">
    <property type="term" value="C:periplasmic space"/>
    <property type="evidence" value="ECO:0007669"/>
    <property type="project" value="InterPro"/>
</dbReference>
<organism evidence="8 9">
    <name type="scientific">Sanguibacter antarcticus</name>
    <dbReference type="NCBI Taxonomy" id="372484"/>
    <lineage>
        <taxon>Bacteria</taxon>
        <taxon>Bacillati</taxon>
        <taxon>Actinomycetota</taxon>
        <taxon>Actinomycetes</taxon>
        <taxon>Micrococcales</taxon>
        <taxon>Sanguibacteraceae</taxon>
        <taxon>Sanguibacter</taxon>
    </lineage>
</organism>
<protein>
    <recommendedName>
        <fullName evidence="7">CopC domain-containing protein</fullName>
    </recommendedName>
</protein>
<dbReference type="InterPro" id="IPR014756">
    <property type="entry name" value="Ig_E-set"/>
</dbReference>
<comment type="caution">
    <text evidence="8">The sequence shown here is derived from an EMBL/GenBank/DDBJ whole genome shotgun (WGS) entry which is preliminary data.</text>
</comment>
<evidence type="ECO:0000256" key="6">
    <source>
        <dbReference type="SAM" id="Phobius"/>
    </source>
</evidence>
<feature type="domain" description="CopC" evidence="7">
    <location>
        <begin position="80"/>
        <end position="172"/>
    </location>
</feature>
<dbReference type="GO" id="GO:0005886">
    <property type="term" value="C:plasma membrane"/>
    <property type="evidence" value="ECO:0007669"/>
    <property type="project" value="TreeGrafter"/>
</dbReference>
<comment type="subcellular location">
    <subcellularLocation>
        <location evidence="1">Cell envelope</location>
    </subcellularLocation>
</comment>
<evidence type="ECO:0000256" key="4">
    <source>
        <dbReference type="ARBA" id="ARBA00023008"/>
    </source>
</evidence>
<name>A0A2A9E7I5_9MICO</name>
<evidence type="ECO:0000256" key="3">
    <source>
        <dbReference type="ARBA" id="ARBA00022729"/>
    </source>
</evidence>
<dbReference type="InterPro" id="IPR032694">
    <property type="entry name" value="CopC/D"/>
</dbReference>
<feature type="transmembrane region" description="Helical" evidence="6">
    <location>
        <begin position="56"/>
        <end position="75"/>
    </location>
</feature>
<gene>
    <name evidence="8" type="ORF">ATL42_2849</name>
</gene>
<keyword evidence="6" id="KW-0812">Transmembrane</keyword>
<dbReference type="PANTHER" id="PTHR34820">
    <property type="entry name" value="INNER MEMBRANE PROTEIN YEBZ"/>
    <property type="match status" value="1"/>
</dbReference>
<dbReference type="Proteomes" id="UP000225548">
    <property type="component" value="Unassembled WGS sequence"/>
</dbReference>
<keyword evidence="4" id="KW-0186">Copper</keyword>
<keyword evidence="2" id="KW-0479">Metal-binding</keyword>
<keyword evidence="6" id="KW-0472">Membrane</keyword>
<reference evidence="8 9" key="1">
    <citation type="submission" date="2017-10" db="EMBL/GenBank/DDBJ databases">
        <title>Sequencing the genomes of 1000 actinobacteria strains.</title>
        <authorList>
            <person name="Klenk H.-P."/>
        </authorList>
    </citation>
    <scope>NUCLEOTIDE SEQUENCE [LARGE SCALE GENOMIC DNA]</scope>
    <source>
        <strain evidence="8 9">DSM 18966</strain>
    </source>
</reference>
<keyword evidence="6" id="KW-1133">Transmembrane helix</keyword>
<dbReference type="GO" id="GO:0046688">
    <property type="term" value="P:response to copper ion"/>
    <property type="evidence" value="ECO:0007669"/>
    <property type="project" value="InterPro"/>
</dbReference>
<evidence type="ECO:0000259" key="7">
    <source>
        <dbReference type="Pfam" id="PF04234"/>
    </source>
</evidence>
<dbReference type="Pfam" id="PF04234">
    <property type="entry name" value="CopC"/>
    <property type="match status" value="1"/>
</dbReference>
<dbReference type="SUPFAM" id="SSF81296">
    <property type="entry name" value="E set domains"/>
    <property type="match status" value="1"/>
</dbReference>
<feature type="region of interest" description="Disordered" evidence="5">
    <location>
        <begin position="184"/>
        <end position="225"/>
    </location>
</feature>
<dbReference type="GO" id="GO:0006825">
    <property type="term" value="P:copper ion transport"/>
    <property type="evidence" value="ECO:0007669"/>
    <property type="project" value="InterPro"/>
</dbReference>
<keyword evidence="3" id="KW-0732">Signal</keyword>
<dbReference type="EMBL" id="PDJG01000001">
    <property type="protein sequence ID" value="PFG34918.1"/>
    <property type="molecule type" value="Genomic_DNA"/>
</dbReference>
<dbReference type="PANTHER" id="PTHR34820:SF4">
    <property type="entry name" value="INNER MEMBRANE PROTEIN YEBZ"/>
    <property type="match status" value="1"/>
</dbReference>
<evidence type="ECO:0000256" key="1">
    <source>
        <dbReference type="ARBA" id="ARBA00004196"/>
    </source>
</evidence>
<feature type="compositionally biased region" description="Low complexity" evidence="5">
    <location>
        <begin position="193"/>
        <end position="219"/>
    </location>
</feature>
<keyword evidence="9" id="KW-1185">Reference proteome</keyword>
<evidence type="ECO:0000313" key="8">
    <source>
        <dbReference type="EMBL" id="PFG34918.1"/>
    </source>
</evidence>
<dbReference type="InterPro" id="IPR014755">
    <property type="entry name" value="Cu-Rt/internalin_Ig-like"/>
</dbReference>
<dbReference type="GO" id="GO:0005507">
    <property type="term" value="F:copper ion binding"/>
    <property type="evidence" value="ECO:0007669"/>
    <property type="project" value="InterPro"/>
</dbReference>
<dbReference type="GO" id="GO:0030313">
    <property type="term" value="C:cell envelope"/>
    <property type="evidence" value="ECO:0007669"/>
    <property type="project" value="UniProtKB-SubCell"/>
</dbReference>
<feature type="transmembrane region" description="Helical" evidence="6">
    <location>
        <begin position="228"/>
        <end position="250"/>
    </location>
</feature>
<dbReference type="Gene3D" id="2.60.40.1220">
    <property type="match status" value="1"/>
</dbReference>
<evidence type="ECO:0000256" key="5">
    <source>
        <dbReference type="SAM" id="MobiDB-lite"/>
    </source>
</evidence>
<dbReference type="InterPro" id="IPR007348">
    <property type="entry name" value="CopC_dom"/>
</dbReference>
<proteinExistence type="predicted"/>
<sequence>MTRVTPLFTLGECRTTGKSRTTSLAAHAATVASGSGCASDGFVRLPVRVDAVRTHVARLLALLLATFGLVAVSLAPASAHDSIISSDPADGAELTVSPPQITLTFTDEIQAVGSQVLVVDDAGTQVAAGVPAIDGASATFDMPPLANGPYGVTWRVVSADGHPIDGTFAFSVADPASTVDPAPEVTALEEPLESPSAEPTDTSTTAPEPSAEATSTAADADTDTEDSLPWPGIIIGGTLGLCAGIGVLVWSRWRKNRNG</sequence>
<dbReference type="AlphaFoldDB" id="A0A2A9E7I5"/>
<accession>A0A2A9E7I5</accession>
<evidence type="ECO:0000313" key="9">
    <source>
        <dbReference type="Proteomes" id="UP000225548"/>
    </source>
</evidence>